<name>A0AA45HJ03_9BACT</name>
<gene>
    <name evidence="1" type="ORF">C7380_10633</name>
</gene>
<keyword evidence="2" id="KW-1185">Reference proteome</keyword>
<sequence>MNIYAGNPINSMEFFSINLILSTEPWSLNDHSSFNIIYRNNDFKVFNKNNQIEEKNILKVYGFNIFIGKLKEALDYNHYILSNLEQCDLNIFYIDVDYSNIEKYLNHISSCSNFSGIDSIIILYNKKVFSGIYYYSKDKKEYIEKNSIYTFFELRKNFNNKRINIKKLKEIVYKDFLIKNKTFKRI</sequence>
<dbReference type="Proteomes" id="UP000245921">
    <property type="component" value="Unassembled WGS sequence"/>
</dbReference>
<proteinExistence type="predicted"/>
<dbReference type="RefSeq" id="WP_109604477.1">
    <property type="nucleotide sequence ID" value="NZ_JAMHJO010000006.1"/>
</dbReference>
<dbReference type="AlphaFoldDB" id="A0AA45HJ03"/>
<protein>
    <submittedName>
        <fullName evidence="1">Uncharacterized protein</fullName>
    </submittedName>
</protein>
<organism evidence="1 2">
    <name type="scientific">Oceanotoga teriensis</name>
    <dbReference type="NCBI Taxonomy" id="515440"/>
    <lineage>
        <taxon>Bacteria</taxon>
        <taxon>Thermotogati</taxon>
        <taxon>Thermotogota</taxon>
        <taxon>Thermotogae</taxon>
        <taxon>Petrotogales</taxon>
        <taxon>Petrotogaceae</taxon>
        <taxon>Oceanotoga</taxon>
    </lineage>
</organism>
<accession>A0AA45HJ03</accession>
<dbReference type="EMBL" id="QGGI01000006">
    <property type="protein sequence ID" value="PWJ95226.1"/>
    <property type="molecule type" value="Genomic_DNA"/>
</dbReference>
<comment type="caution">
    <text evidence="1">The sequence shown here is derived from an EMBL/GenBank/DDBJ whole genome shotgun (WGS) entry which is preliminary data.</text>
</comment>
<evidence type="ECO:0000313" key="2">
    <source>
        <dbReference type="Proteomes" id="UP000245921"/>
    </source>
</evidence>
<reference evidence="1 2" key="1">
    <citation type="submission" date="2018-05" db="EMBL/GenBank/DDBJ databases">
        <title>Genomic Encyclopedia of Type Strains, Phase IV (KMG-IV): sequencing the most valuable type-strain genomes for metagenomic binning, comparative biology and taxonomic classification.</title>
        <authorList>
            <person name="Goeker M."/>
        </authorList>
    </citation>
    <scope>NUCLEOTIDE SEQUENCE [LARGE SCALE GENOMIC DNA]</scope>
    <source>
        <strain evidence="1 2">DSM 24906</strain>
    </source>
</reference>
<evidence type="ECO:0000313" key="1">
    <source>
        <dbReference type="EMBL" id="PWJ95226.1"/>
    </source>
</evidence>